<sequence>MFLFISCFSLSYAQLDDLIICDDYPYQDIGTFNLTINNDIFLSGDNPNDYSITYYTSFTDADTGVNFIYDPTAYMNETNPQTIYARKEENSSGIYEVQLFSIIVNQAPQMDIHDAVVCSDAFPYQINTVVDNGNYSYEWYWGDYIQSETSSTLLAQIPGHYSVVMTDNITGCSRTFNSWVYSINCDLPDLTVCDDDIADGIALFDLTDNETLLLNGNLPTSLNISYYATENDAMAAVNVLPTSYYNVIPYIQTIYVRTESLNNEFNVTTFDLIVNPSPFITFAGAPFICNDGTATNLEVNLPETDYTFEWYQEGTTLPQTTASLDIYTPGNYSVIVTNNSNCQSQYDFVIEQIDCQDSDNDGIPDVIEDLNGNGNLDDDDTDGDSIANYLDDDDYNDGVLTINEDYNNNSYPGDDDTNNNGLRDYLEAAVALDINSVATAGFEIYPNPATTLVTITSKTPIDAVTVYTLNGKIIELPIIKTSNKTSRINVNSLQSGLYIIKVTAGGTATNQKLLVK</sequence>
<protein>
    <recommendedName>
        <fullName evidence="2">Secretion system C-terminal sorting domain-containing protein</fullName>
    </recommendedName>
</protein>
<dbReference type="Gene3D" id="2.60.40.10">
    <property type="entry name" value="Immunoglobulins"/>
    <property type="match status" value="1"/>
</dbReference>
<dbReference type="RefSeq" id="WP_281765434.1">
    <property type="nucleotide sequence ID" value="NZ_BRVO01000002.1"/>
</dbReference>
<dbReference type="Pfam" id="PF18962">
    <property type="entry name" value="Por_Secre_tail"/>
    <property type="match status" value="1"/>
</dbReference>
<keyword evidence="4" id="KW-1185">Reference proteome</keyword>
<evidence type="ECO:0000313" key="3">
    <source>
        <dbReference type="EMBL" id="GLB49810.1"/>
    </source>
</evidence>
<organism evidence="3 4">
    <name type="scientific">Neptunitalea lumnitzerae</name>
    <dbReference type="NCBI Taxonomy" id="2965509"/>
    <lineage>
        <taxon>Bacteria</taxon>
        <taxon>Pseudomonadati</taxon>
        <taxon>Bacteroidota</taxon>
        <taxon>Flavobacteriia</taxon>
        <taxon>Flavobacteriales</taxon>
        <taxon>Flavobacteriaceae</taxon>
        <taxon>Neptunitalea</taxon>
    </lineage>
</organism>
<evidence type="ECO:0000259" key="2">
    <source>
        <dbReference type="Pfam" id="PF18962"/>
    </source>
</evidence>
<proteinExistence type="predicted"/>
<reference evidence="3" key="1">
    <citation type="submission" date="2022-07" db="EMBL/GenBank/DDBJ databases">
        <title>Taxonomy of Novel Oxalotrophic and Methylotrophic Bacteria.</title>
        <authorList>
            <person name="Sahin N."/>
            <person name="Tani A."/>
        </authorList>
    </citation>
    <scope>NUCLEOTIDE SEQUENCE</scope>
    <source>
        <strain evidence="3">Y10</strain>
    </source>
</reference>
<dbReference type="Proteomes" id="UP001143543">
    <property type="component" value="Unassembled WGS sequence"/>
</dbReference>
<dbReference type="InterPro" id="IPR013783">
    <property type="entry name" value="Ig-like_fold"/>
</dbReference>
<comment type="caution">
    <text evidence="3">The sequence shown here is derived from an EMBL/GenBank/DDBJ whole genome shotgun (WGS) entry which is preliminary data.</text>
</comment>
<feature type="domain" description="Secretion system C-terminal sorting" evidence="2">
    <location>
        <begin position="444"/>
        <end position="515"/>
    </location>
</feature>
<name>A0ABQ5MK78_9FLAO</name>
<dbReference type="EMBL" id="BRVO01000002">
    <property type="protein sequence ID" value="GLB49810.1"/>
    <property type="molecule type" value="Genomic_DNA"/>
</dbReference>
<accession>A0ABQ5MK78</accession>
<dbReference type="NCBIfam" id="TIGR04183">
    <property type="entry name" value="Por_Secre_tail"/>
    <property type="match status" value="1"/>
</dbReference>
<dbReference type="InterPro" id="IPR026444">
    <property type="entry name" value="Secre_tail"/>
</dbReference>
<evidence type="ECO:0000313" key="4">
    <source>
        <dbReference type="Proteomes" id="UP001143543"/>
    </source>
</evidence>
<keyword evidence="1" id="KW-0732">Signal</keyword>
<evidence type="ECO:0000256" key="1">
    <source>
        <dbReference type="ARBA" id="ARBA00022729"/>
    </source>
</evidence>
<gene>
    <name evidence="3" type="ORF">Y10_21780</name>
</gene>